<comment type="caution">
    <text evidence="1">The sequence shown here is derived from an EMBL/GenBank/DDBJ whole genome shotgun (WGS) entry which is preliminary data.</text>
</comment>
<accession>A0AAJ1LKR2</accession>
<dbReference type="Proteomes" id="UP001076974">
    <property type="component" value="Unassembled WGS sequence"/>
</dbReference>
<evidence type="ECO:0000313" key="2">
    <source>
        <dbReference type="Proteomes" id="UP001076974"/>
    </source>
</evidence>
<organism evidence="1 2">
    <name type="scientific">Mediterraneibacter gnavus</name>
    <name type="common">Ruminococcus gnavus</name>
    <dbReference type="NCBI Taxonomy" id="33038"/>
    <lineage>
        <taxon>Bacteria</taxon>
        <taxon>Bacillati</taxon>
        <taxon>Bacillota</taxon>
        <taxon>Clostridia</taxon>
        <taxon>Lachnospirales</taxon>
        <taxon>Lachnospiraceae</taxon>
        <taxon>Mediterraneibacter</taxon>
    </lineage>
</organism>
<proteinExistence type="predicted"/>
<dbReference type="EMBL" id="JAPRBD010000032">
    <property type="protein sequence ID" value="MCZ0690999.1"/>
    <property type="molecule type" value="Genomic_DNA"/>
</dbReference>
<evidence type="ECO:0000313" key="1">
    <source>
        <dbReference type="EMBL" id="MCZ0690999.1"/>
    </source>
</evidence>
<protein>
    <submittedName>
        <fullName evidence="1">Uncharacterized protein</fullName>
    </submittedName>
</protein>
<dbReference type="AlphaFoldDB" id="A0AAJ1LKR2"/>
<dbReference type="RefSeq" id="WP_180954731.1">
    <property type="nucleotide sequence ID" value="NZ_JAPRBD010000032.1"/>
</dbReference>
<name>A0AAJ1LKR2_MEDGN</name>
<gene>
    <name evidence="1" type="ORF">OZZ16_14075</name>
</gene>
<reference evidence="1" key="1">
    <citation type="submission" date="2022-11" db="EMBL/GenBank/DDBJ databases">
        <title>Temperate bacteriophages infecting mucin-degrading bacterium Ruminococcus gnavus from the human gut.</title>
        <authorList>
            <person name="Buttimer C."/>
        </authorList>
    </citation>
    <scope>NUCLEOTIDE SEQUENCE</scope>
    <source>
        <strain evidence="1">CCUG 52279</strain>
    </source>
</reference>
<sequence>MKGIEVVSMIKINGSWINQEDLNREELSQILEKKLDETMKNIGFERRKTA</sequence>